<keyword evidence="3" id="KW-0583">PHB biosynthesis</keyword>
<reference evidence="4 5" key="1">
    <citation type="submission" date="2019-11" db="EMBL/GenBank/DDBJ databases">
        <title>Comparative genomics of hydrocarbon-degrading Desulfosarcina strains.</title>
        <authorList>
            <person name="Watanabe M."/>
            <person name="Kojima H."/>
            <person name="Fukui M."/>
        </authorList>
    </citation>
    <scope>NUCLEOTIDE SEQUENCE [LARGE SCALE GENOMIC DNA]</scope>
    <source>
        <strain evidence="4 5">PL12</strain>
    </source>
</reference>
<dbReference type="Proteomes" id="UP000427906">
    <property type="component" value="Chromosome"/>
</dbReference>
<organism evidence="4 5">
    <name type="scientific">Desulfosarcina alkanivorans</name>
    <dbReference type="NCBI Taxonomy" id="571177"/>
    <lineage>
        <taxon>Bacteria</taxon>
        <taxon>Pseudomonadati</taxon>
        <taxon>Thermodesulfobacteriota</taxon>
        <taxon>Desulfobacteria</taxon>
        <taxon>Desulfobacterales</taxon>
        <taxon>Desulfosarcinaceae</taxon>
        <taxon>Desulfosarcina</taxon>
    </lineage>
</organism>
<dbReference type="EMBL" id="AP021874">
    <property type="protein sequence ID" value="BBO69882.1"/>
    <property type="molecule type" value="Genomic_DNA"/>
</dbReference>
<evidence type="ECO:0000256" key="1">
    <source>
        <dbReference type="ARBA" id="ARBA00004683"/>
    </source>
</evidence>
<evidence type="ECO:0000256" key="2">
    <source>
        <dbReference type="ARBA" id="ARBA00019066"/>
    </source>
</evidence>
<evidence type="ECO:0000313" key="4">
    <source>
        <dbReference type="EMBL" id="BBO69882.1"/>
    </source>
</evidence>
<proteinExistence type="predicted"/>
<sequence length="242" mass="27840">MAAAFKNWQKSADAMATPESMTALFKGSGAVPEVLLGLAQSTMSSLVELQKNMFERLGRMGESVKAYQFQDIDENINRIWADIYEKEFRQFFQIPQLGLMRTYQEKASQVADKYNLYQSTLSEFLSLLGMPFTRTVQVMQEKINEMAESDELPDDPKMYYNMWVKVLEGHFMTLFQTPEYVDTLTRTVNSLADFAAARDAAIEDALSLLPVAKKTDMDEMAQELYELKKRLKKLEKLQKTTR</sequence>
<name>A0A5K7YJN0_9BACT</name>
<accession>A0A5K7YJN0</accession>
<dbReference type="InterPro" id="IPR010123">
    <property type="entry name" value="PHA_synth_III_E"/>
</dbReference>
<comment type="pathway">
    <text evidence="1">Biopolymer metabolism; poly-(R)-3-hydroxybutanoate biosynthesis.</text>
</comment>
<dbReference type="Pfam" id="PF09712">
    <property type="entry name" value="PHA_synth_III_E"/>
    <property type="match status" value="1"/>
</dbReference>
<dbReference type="AlphaFoldDB" id="A0A5K7YJN0"/>
<evidence type="ECO:0000256" key="3">
    <source>
        <dbReference type="ARBA" id="ARBA00022752"/>
    </source>
</evidence>
<dbReference type="GO" id="GO:0042619">
    <property type="term" value="P:poly-hydroxybutyrate biosynthetic process"/>
    <property type="evidence" value="ECO:0007669"/>
    <property type="project" value="UniProtKB-KW"/>
</dbReference>
<keyword evidence="5" id="KW-1185">Reference proteome</keyword>
<evidence type="ECO:0000313" key="5">
    <source>
        <dbReference type="Proteomes" id="UP000427906"/>
    </source>
</evidence>
<protein>
    <recommendedName>
        <fullName evidence="2">Poly(3-hydroxyalkanoate) polymerase subunit PhaE</fullName>
    </recommendedName>
</protein>
<gene>
    <name evidence="4" type="ORF">DSCA_38120</name>
</gene>
<dbReference type="KEGG" id="dalk:DSCA_38120"/>
<dbReference type="UniPathway" id="UPA00917"/>